<comment type="caution">
    <text evidence="1">The sequence shown here is derived from an EMBL/GenBank/DDBJ whole genome shotgun (WGS) entry which is preliminary data.</text>
</comment>
<dbReference type="EMBL" id="MU007014">
    <property type="protein sequence ID" value="KAF2435142.1"/>
    <property type="molecule type" value="Genomic_DNA"/>
</dbReference>
<dbReference type="Proteomes" id="UP000800235">
    <property type="component" value="Unassembled WGS sequence"/>
</dbReference>
<name>A0A9P4U3P0_9PEZI</name>
<dbReference type="AlphaFoldDB" id="A0A9P4U3P0"/>
<protein>
    <submittedName>
        <fullName evidence="1">Uncharacterized protein</fullName>
    </submittedName>
</protein>
<gene>
    <name evidence="1" type="ORF">EJ08DRAFT_391191</name>
</gene>
<evidence type="ECO:0000313" key="2">
    <source>
        <dbReference type="Proteomes" id="UP000800235"/>
    </source>
</evidence>
<accession>A0A9P4U3P0</accession>
<organism evidence="1 2">
    <name type="scientific">Tothia fuscella</name>
    <dbReference type="NCBI Taxonomy" id="1048955"/>
    <lineage>
        <taxon>Eukaryota</taxon>
        <taxon>Fungi</taxon>
        <taxon>Dikarya</taxon>
        <taxon>Ascomycota</taxon>
        <taxon>Pezizomycotina</taxon>
        <taxon>Dothideomycetes</taxon>
        <taxon>Pleosporomycetidae</taxon>
        <taxon>Venturiales</taxon>
        <taxon>Cylindrosympodiaceae</taxon>
        <taxon>Tothia</taxon>
    </lineage>
</organism>
<proteinExistence type="predicted"/>
<keyword evidence="2" id="KW-1185">Reference proteome</keyword>
<sequence>MASSTDLWLPEGLILDQDALDRLSLFHETPSLPIYARELAQDDLQELLGPWMESLGADITAGSLISKAHSVFLEKSDMDDLWEEIGAEDGWEEDDFRKFIEDAPAEEFRELMKRVTEMEELVHLRRKARLVLSSREWSWNSLRSRSRRRR</sequence>
<reference evidence="1" key="1">
    <citation type="journal article" date="2020" name="Stud. Mycol.">
        <title>101 Dothideomycetes genomes: a test case for predicting lifestyles and emergence of pathogens.</title>
        <authorList>
            <person name="Haridas S."/>
            <person name="Albert R."/>
            <person name="Binder M."/>
            <person name="Bloem J."/>
            <person name="Labutti K."/>
            <person name="Salamov A."/>
            <person name="Andreopoulos B."/>
            <person name="Baker S."/>
            <person name="Barry K."/>
            <person name="Bills G."/>
            <person name="Bluhm B."/>
            <person name="Cannon C."/>
            <person name="Castanera R."/>
            <person name="Culley D."/>
            <person name="Daum C."/>
            <person name="Ezra D."/>
            <person name="Gonzalez J."/>
            <person name="Henrissat B."/>
            <person name="Kuo A."/>
            <person name="Liang C."/>
            <person name="Lipzen A."/>
            <person name="Lutzoni F."/>
            <person name="Magnuson J."/>
            <person name="Mondo S."/>
            <person name="Nolan M."/>
            <person name="Ohm R."/>
            <person name="Pangilinan J."/>
            <person name="Park H.-J."/>
            <person name="Ramirez L."/>
            <person name="Alfaro M."/>
            <person name="Sun H."/>
            <person name="Tritt A."/>
            <person name="Yoshinaga Y."/>
            <person name="Zwiers L.-H."/>
            <person name="Turgeon B."/>
            <person name="Goodwin S."/>
            <person name="Spatafora J."/>
            <person name="Crous P."/>
            <person name="Grigoriev I."/>
        </authorList>
    </citation>
    <scope>NUCLEOTIDE SEQUENCE</scope>
    <source>
        <strain evidence="1">CBS 130266</strain>
    </source>
</reference>
<evidence type="ECO:0000313" key="1">
    <source>
        <dbReference type="EMBL" id="KAF2435142.1"/>
    </source>
</evidence>